<dbReference type="HOGENOM" id="CLU_498675_0_0_0"/>
<reference evidence="3" key="1">
    <citation type="submission" date="2006-10" db="EMBL/GenBank/DDBJ databases">
        <title>Complete sequence of Solibacter usitatus Ellin6076.</title>
        <authorList>
            <consortium name="US DOE Joint Genome Institute"/>
            <person name="Copeland A."/>
            <person name="Lucas S."/>
            <person name="Lapidus A."/>
            <person name="Barry K."/>
            <person name="Detter J.C."/>
            <person name="Glavina del Rio T."/>
            <person name="Hammon N."/>
            <person name="Israni S."/>
            <person name="Dalin E."/>
            <person name="Tice H."/>
            <person name="Pitluck S."/>
            <person name="Thompson L.S."/>
            <person name="Brettin T."/>
            <person name="Bruce D."/>
            <person name="Han C."/>
            <person name="Tapia R."/>
            <person name="Gilna P."/>
            <person name="Schmutz J."/>
            <person name="Larimer F."/>
            <person name="Land M."/>
            <person name="Hauser L."/>
            <person name="Kyrpides N."/>
            <person name="Mikhailova N."/>
            <person name="Janssen P.H."/>
            <person name="Kuske C.R."/>
            <person name="Richardson P."/>
        </authorList>
    </citation>
    <scope>NUCLEOTIDE SEQUENCE</scope>
    <source>
        <strain evidence="3">Ellin6076</strain>
    </source>
</reference>
<dbReference type="OrthoDB" id="102180at2"/>
<dbReference type="EMBL" id="CP000473">
    <property type="protein sequence ID" value="ABJ84115.1"/>
    <property type="molecule type" value="Genomic_DNA"/>
</dbReference>
<organism evidence="3">
    <name type="scientific">Solibacter usitatus (strain Ellin6076)</name>
    <dbReference type="NCBI Taxonomy" id="234267"/>
    <lineage>
        <taxon>Bacteria</taxon>
        <taxon>Pseudomonadati</taxon>
        <taxon>Acidobacteriota</taxon>
        <taxon>Terriglobia</taxon>
        <taxon>Bryobacterales</taxon>
        <taxon>Solibacteraceae</taxon>
        <taxon>Candidatus Solibacter</taxon>
    </lineage>
</organism>
<dbReference type="eggNOG" id="COG4219">
    <property type="taxonomic scope" value="Bacteria"/>
</dbReference>
<dbReference type="KEGG" id="sus:Acid_3137"/>
<dbReference type="InterPro" id="IPR017801">
    <property type="entry name" value="DUF3738"/>
</dbReference>
<evidence type="ECO:0000313" key="3">
    <source>
        <dbReference type="EMBL" id="ABJ84115.1"/>
    </source>
</evidence>
<dbReference type="AlphaFoldDB" id="Q022I5"/>
<evidence type="ECO:0008006" key="4">
    <source>
        <dbReference type="Google" id="ProtNLM"/>
    </source>
</evidence>
<name>Q022I5_SOLUE</name>
<dbReference type="NCBIfam" id="TIGR03435">
    <property type="entry name" value="Soli_TIGR03435"/>
    <property type="match status" value="2"/>
</dbReference>
<feature type="region of interest" description="Disordered" evidence="1">
    <location>
        <begin position="417"/>
        <end position="440"/>
    </location>
</feature>
<dbReference type="STRING" id="234267.Acid_3137"/>
<sequence length="558" mass="59701" precursor="true">MLFRASVTAVTLLCGVALGQTAGETPAKFDVADVHSSPRTTQPFARGPFYNGGRYELRFATMLDLIHTAYGVDPEKVIGGPNWLEMDRFDVFAKAPAGSSTESRRRMLQALLAERFQLVVHNDSKPIPAFGLKAGKRPLLKETEGAGSGCNFTVENTTPPPAGGGPPQGPINLPVIVYTCKNTTMATFADGMLSMPGAGQYFQNRLVVDQTELGGAWDFTLRFTPKVPAGLATVGENIPLFDALEKQLGLKLEPATIPMPVITVDSVNRKPTENPPDVAASFPPLPTEFDVAEIKPSVTPPGGPGSARPEIKNGRIYLPGIGLKNLIALAWDINGDELMANAPKWLDSERFDVIAKAPAGVAIGDLTPSRTAVPVNIDALRPMLRALLIDRFQMKVHMEDRPVAAYTLVAAKPKLKQADPNSRTKWQEGAATDSKDKNANSSLGRLVTCQNVTMAQFAELLPGIAPGYLRTQVVDGTGLEGGFDFTFSFSPAGLFQVNQGRSEDSGAAAGPVPEASLPSGALSLFDALTKQLGLKLEMQKRPTPVLVIDHINQKPTDN</sequence>
<evidence type="ECO:0000256" key="1">
    <source>
        <dbReference type="SAM" id="MobiDB-lite"/>
    </source>
</evidence>
<feature type="signal peptide" evidence="2">
    <location>
        <begin position="1"/>
        <end position="22"/>
    </location>
</feature>
<accession>Q022I5</accession>
<keyword evidence="2" id="KW-0732">Signal</keyword>
<proteinExistence type="predicted"/>
<evidence type="ECO:0000256" key="2">
    <source>
        <dbReference type="SAM" id="SignalP"/>
    </source>
</evidence>
<gene>
    <name evidence="3" type="ordered locus">Acid_3137</name>
</gene>
<dbReference type="Pfam" id="PF12543">
    <property type="entry name" value="DUF3738"/>
    <property type="match status" value="2"/>
</dbReference>
<protein>
    <recommendedName>
        <fullName evidence="4">Peptidase M56, BlaR1</fullName>
    </recommendedName>
</protein>
<feature type="chain" id="PRO_5004163607" description="Peptidase M56, BlaR1" evidence="2">
    <location>
        <begin position="23"/>
        <end position="558"/>
    </location>
</feature>
<dbReference type="InParanoid" id="Q022I5"/>